<dbReference type="Pfam" id="PF20589">
    <property type="entry name" value="DUF6790"/>
    <property type="match status" value="1"/>
</dbReference>
<protein>
    <recommendedName>
        <fullName evidence="4">DoxX family protein</fullName>
    </recommendedName>
</protein>
<keyword evidence="1" id="KW-1133">Transmembrane helix</keyword>
<name>A0A7W6GJU9_9HYPH</name>
<keyword evidence="1" id="KW-0812">Transmembrane</keyword>
<proteinExistence type="predicted"/>
<feature type="transmembrane region" description="Helical" evidence="1">
    <location>
        <begin position="76"/>
        <end position="94"/>
    </location>
</feature>
<evidence type="ECO:0000313" key="2">
    <source>
        <dbReference type="EMBL" id="MBB3977523.1"/>
    </source>
</evidence>
<comment type="caution">
    <text evidence="2">The sequence shown here is derived from an EMBL/GenBank/DDBJ whole genome shotgun (WGS) entry which is preliminary data.</text>
</comment>
<dbReference type="InterPro" id="IPR046740">
    <property type="entry name" value="DUF6790"/>
</dbReference>
<dbReference type="Proteomes" id="UP000574761">
    <property type="component" value="Unassembled WGS sequence"/>
</dbReference>
<dbReference type="RefSeq" id="WP_183805026.1">
    <property type="nucleotide sequence ID" value="NZ_JACIEE010000005.1"/>
</dbReference>
<gene>
    <name evidence="2" type="ORF">GGQ64_002729</name>
</gene>
<feature type="transmembrane region" description="Helical" evidence="1">
    <location>
        <begin position="28"/>
        <end position="49"/>
    </location>
</feature>
<sequence length="152" mass="16244">MYLLMLLALMVVLPIVSILIEQVSGTDASLLFLIGKWFVFWIVGVRLLLAGVRQVMQPSYTATKIFQIKDPEAEKLVTEIGFGNLAMGLVGVLTLLEPAWVVPAGLTGGLYLGLAGVKHAMNADRSRAENIAMATDFFGAAVIAVGVIARLA</sequence>
<dbReference type="AlphaFoldDB" id="A0A7W6GJU9"/>
<evidence type="ECO:0000313" key="3">
    <source>
        <dbReference type="Proteomes" id="UP000574761"/>
    </source>
</evidence>
<feature type="transmembrane region" description="Helical" evidence="1">
    <location>
        <begin position="100"/>
        <end position="119"/>
    </location>
</feature>
<feature type="transmembrane region" description="Helical" evidence="1">
    <location>
        <begin position="131"/>
        <end position="151"/>
    </location>
</feature>
<organism evidence="2 3">
    <name type="scientific">Mycoplana azooxidifex</name>
    <dbReference type="NCBI Taxonomy" id="1636188"/>
    <lineage>
        <taxon>Bacteria</taxon>
        <taxon>Pseudomonadati</taxon>
        <taxon>Pseudomonadota</taxon>
        <taxon>Alphaproteobacteria</taxon>
        <taxon>Hyphomicrobiales</taxon>
        <taxon>Rhizobiaceae</taxon>
        <taxon>Mycoplana</taxon>
    </lineage>
</organism>
<reference evidence="2 3" key="1">
    <citation type="submission" date="2020-08" db="EMBL/GenBank/DDBJ databases">
        <title>Genomic Encyclopedia of Type Strains, Phase IV (KMG-IV): sequencing the most valuable type-strain genomes for metagenomic binning, comparative biology and taxonomic classification.</title>
        <authorList>
            <person name="Goeker M."/>
        </authorList>
    </citation>
    <scope>NUCLEOTIDE SEQUENCE [LARGE SCALE GENOMIC DNA]</scope>
    <source>
        <strain evidence="2 3">DSM 100211</strain>
    </source>
</reference>
<evidence type="ECO:0008006" key="4">
    <source>
        <dbReference type="Google" id="ProtNLM"/>
    </source>
</evidence>
<accession>A0A7W6GJU9</accession>
<keyword evidence="1" id="KW-0472">Membrane</keyword>
<keyword evidence="3" id="KW-1185">Reference proteome</keyword>
<evidence type="ECO:0000256" key="1">
    <source>
        <dbReference type="SAM" id="Phobius"/>
    </source>
</evidence>
<dbReference type="EMBL" id="JACIEE010000005">
    <property type="protein sequence ID" value="MBB3977523.1"/>
    <property type="molecule type" value="Genomic_DNA"/>
</dbReference>